<evidence type="ECO:0000313" key="3">
    <source>
        <dbReference type="Proteomes" id="UP000283666"/>
    </source>
</evidence>
<dbReference type="Proteomes" id="UP000283829">
    <property type="component" value="Unassembled WGS sequence"/>
</dbReference>
<evidence type="ECO:0000313" key="2">
    <source>
        <dbReference type="EMBL" id="RQK76357.1"/>
    </source>
</evidence>
<proteinExistence type="predicted"/>
<protein>
    <submittedName>
        <fullName evidence="1">Uncharacterized protein</fullName>
    </submittedName>
</protein>
<comment type="caution">
    <text evidence="1">The sequence shown here is derived from an EMBL/GenBank/DDBJ whole genome shotgun (WGS) entry which is preliminary data.</text>
</comment>
<organism evidence="1 4">
    <name type="scientific">Neisseria meningitidis</name>
    <dbReference type="NCBI Taxonomy" id="487"/>
    <lineage>
        <taxon>Bacteria</taxon>
        <taxon>Pseudomonadati</taxon>
        <taxon>Pseudomonadota</taxon>
        <taxon>Betaproteobacteria</taxon>
        <taxon>Neisseriales</taxon>
        <taxon>Neisseriaceae</taxon>
        <taxon>Neisseria</taxon>
    </lineage>
</organism>
<reference evidence="3 4" key="1">
    <citation type="submission" date="2017-09" db="EMBL/GenBank/DDBJ databases">
        <title>Phenotypic and genotypic characterization of Colombian isolates of Neisseria meningitidis recovered from invasive disease.</title>
        <authorList>
            <person name="Duarte C."/>
            <person name="Gabastou J.M."/>
            <person name="Moreno J."/>
        </authorList>
    </citation>
    <scope>NUCLEOTIDE SEQUENCE [LARGE SCALE GENOMIC DNA]</scope>
    <source>
        <strain evidence="2 3">INS-Nm1012</strain>
        <strain evidence="1 4">INS-Nm1124</strain>
    </source>
</reference>
<sequence>MKPDYSKRSSENRFQTTFYLITIKMLTTKNKPLFFVWKQNKFL</sequence>
<dbReference type="EMBL" id="NWXB01000030">
    <property type="protein sequence ID" value="RQJ64443.1"/>
    <property type="molecule type" value="Genomic_DNA"/>
</dbReference>
<dbReference type="Proteomes" id="UP000283666">
    <property type="component" value="Unassembled WGS sequence"/>
</dbReference>
<dbReference type="AlphaFoldDB" id="A0A425AID2"/>
<dbReference type="EMBL" id="NWZY01000044">
    <property type="protein sequence ID" value="RQK76357.1"/>
    <property type="molecule type" value="Genomic_DNA"/>
</dbReference>
<evidence type="ECO:0000313" key="4">
    <source>
        <dbReference type="Proteomes" id="UP000283829"/>
    </source>
</evidence>
<name>A0A425AID2_NEIME</name>
<evidence type="ECO:0000313" key="1">
    <source>
        <dbReference type="EMBL" id="RQJ64443.1"/>
    </source>
</evidence>
<accession>A0A425AID2</accession>
<gene>
    <name evidence="2" type="ORF">COH52_11630</name>
    <name evidence="1" type="ORF">COI09_11040</name>
</gene>